<dbReference type="AlphaFoldDB" id="A0A0P9H7L9"/>
<proteinExistence type="predicted"/>
<accession>A0A0P9H7L9</accession>
<keyword evidence="3" id="KW-1185">Reference proteome</keyword>
<feature type="domain" description="PPM-type phosphatase" evidence="1">
    <location>
        <begin position="1"/>
        <end position="118"/>
    </location>
</feature>
<dbReference type="Proteomes" id="UP000050509">
    <property type="component" value="Unassembled WGS sequence"/>
</dbReference>
<evidence type="ECO:0000313" key="2">
    <source>
        <dbReference type="EMBL" id="KPV49832.1"/>
    </source>
</evidence>
<dbReference type="EMBL" id="LJCR01001722">
    <property type="protein sequence ID" value="KPV49832.1"/>
    <property type="molecule type" value="Genomic_DNA"/>
</dbReference>
<feature type="non-terminal residue" evidence="2">
    <location>
        <position position="1"/>
    </location>
</feature>
<dbReference type="Pfam" id="PF07228">
    <property type="entry name" value="SpoIIE"/>
    <property type="match status" value="1"/>
</dbReference>
<evidence type="ECO:0000313" key="3">
    <source>
        <dbReference type="Proteomes" id="UP000050509"/>
    </source>
</evidence>
<dbReference type="Gene3D" id="3.60.40.10">
    <property type="entry name" value="PPM-type phosphatase domain"/>
    <property type="match status" value="1"/>
</dbReference>
<dbReference type="InterPro" id="IPR036457">
    <property type="entry name" value="PPM-type-like_dom_sf"/>
</dbReference>
<dbReference type="PROSITE" id="PS51746">
    <property type="entry name" value="PPM_2"/>
    <property type="match status" value="1"/>
</dbReference>
<comment type="caution">
    <text evidence="2">The sequence shown here is derived from an EMBL/GenBank/DDBJ whole genome shotgun (WGS) entry which is preliminary data.</text>
</comment>
<organism evidence="2 3">
    <name type="scientific">Kouleothrix aurantiaca</name>
    <dbReference type="NCBI Taxonomy" id="186479"/>
    <lineage>
        <taxon>Bacteria</taxon>
        <taxon>Bacillati</taxon>
        <taxon>Chloroflexota</taxon>
        <taxon>Chloroflexia</taxon>
        <taxon>Chloroflexales</taxon>
        <taxon>Roseiflexineae</taxon>
        <taxon>Roseiflexaceae</taxon>
        <taxon>Kouleothrix</taxon>
    </lineage>
</organism>
<dbReference type="InterPro" id="IPR001932">
    <property type="entry name" value="PPM-type_phosphatase-like_dom"/>
</dbReference>
<name>A0A0P9H7L9_9CHLR</name>
<protein>
    <submittedName>
        <fullName evidence="2">Protein phosphatase</fullName>
    </submittedName>
</protein>
<evidence type="ECO:0000259" key="1">
    <source>
        <dbReference type="PROSITE" id="PS51746"/>
    </source>
</evidence>
<dbReference type="SUPFAM" id="SSF81606">
    <property type="entry name" value="PP2C-like"/>
    <property type="match status" value="1"/>
</dbReference>
<sequence length="123" mass="13616">LVRDGQLKRISKDHSLVMRLVDLGQITEDDIYTHPQRNAVLRSLGDKPDVEIDLFSVRLKPGDALFLCCDGQWEMTHDPQMNEIIAKHDDPQAACEALVAAANANGGDDNITAVLVRFEGYGE</sequence>
<dbReference type="PATRIC" id="fig|186479.3.peg.2787"/>
<gene>
    <name evidence="2" type="ORF">SE17_30390</name>
</gene>
<reference evidence="2 3" key="1">
    <citation type="submission" date="2015-09" db="EMBL/GenBank/DDBJ databases">
        <title>Draft genome sequence of Kouleothrix aurantiaca JCM 19913.</title>
        <authorList>
            <person name="Hemp J."/>
        </authorList>
    </citation>
    <scope>NUCLEOTIDE SEQUENCE [LARGE SCALE GENOMIC DNA]</scope>
    <source>
        <strain evidence="2 3">COM-B</strain>
    </source>
</reference>